<evidence type="ECO:0008006" key="3">
    <source>
        <dbReference type="Google" id="ProtNLM"/>
    </source>
</evidence>
<evidence type="ECO:0000313" key="1">
    <source>
        <dbReference type="EMBL" id="MCO1655295.1"/>
    </source>
</evidence>
<sequence>MRSGRAVQQVVGCFNAGVTGLAGSRLLGPVVRRRITTATYTGRRSGRTFHTPVGYRRTGDVVTIGVQMPDRKNWWRNFTGDGAPLTLELDGTDRTGHAVARRDGRRVTVTVDLG</sequence>
<accession>A0ABT0ZX97</accession>
<evidence type="ECO:0000313" key="2">
    <source>
        <dbReference type="Proteomes" id="UP001165283"/>
    </source>
</evidence>
<reference evidence="1" key="1">
    <citation type="submission" date="2021-04" db="EMBL/GenBank/DDBJ databases">
        <title>Pseudonocardia sp. nov., isolated from sandy soil of mangrove forest.</title>
        <authorList>
            <person name="Zan Z."/>
            <person name="Huang R."/>
            <person name="Liu W."/>
        </authorList>
    </citation>
    <scope>NUCLEOTIDE SEQUENCE</scope>
    <source>
        <strain evidence="1">S2-4</strain>
    </source>
</reference>
<protein>
    <recommendedName>
        <fullName evidence="3">Deazaflavin-dependent oxidoreductase (Nitroreductase family)</fullName>
    </recommendedName>
</protein>
<dbReference type="EMBL" id="JAGSOV010000020">
    <property type="protein sequence ID" value="MCO1655295.1"/>
    <property type="molecule type" value="Genomic_DNA"/>
</dbReference>
<name>A0ABT0ZX97_9PSEU</name>
<gene>
    <name evidence="1" type="ORF">KDL28_09530</name>
</gene>
<dbReference type="InterPro" id="IPR012349">
    <property type="entry name" value="Split_barrel_FMN-bd"/>
</dbReference>
<keyword evidence="2" id="KW-1185">Reference proteome</keyword>
<proteinExistence type="predicted"/>
<dbReference type="Proteomes" id="UP001165283">
    <property type="component" value="Unassembled WGS sequence"/>
</dbReference>
<dbReference type="Gene3D" id="2.30.110.10">
    <property type="entry name" value="Electron Transport, Fmn-binding Protein, Chain A"/>
    <property type="match status" value="1"/>
</dbReference>
<comment type="caution">
    <text evidence="1">The sequence shown here is derived from an EMBL/GenBank/DDBJ whole genome shotgun (WGS) entry which is preliminary data.</text>
</comment>
<organism evidence="1 2">
    <name type="scientific">Pseudonocardia humida</name>
    <dbReference type="NCBI Taxonomy" id="2800819"/>
    <lineage>
        <taxon>Bacteria</taxon>
        <taxon>Bacillati</taxon>
        <taxon>Actinomycetota</taxon>
        <taxon>Actinomycetes</taxon>
        <taxon>Pseudonocardiales</taxon>
        <taxon>Pseudonocardiaceae</taxon>
        <taxon>Pseudonocardia</taxon>
    </lineage>
</organism>